<dbReference type="Gene3D" id="3.10.28.10">
    <property type="entry name" value="Homing endonucleases"/>
    <property type="match status" value="1"/>
</dbReference>
<feature type="domain" description="Homing endonuclease LAGLIDADG" evidence="1">
    <location>
        <begin position="9"/>
        <end position="91"/>
    </location>
</feature>
<dbReference type="RefSeq" id="WP_066675393.1">
    <property type="nucleotide sequence ID" value="NZ_CABMIZ010000009.1"/>
</dbReference>
<dbReference type="InterPro" id="IPR027434">
    <property type="entry name" value="Homing_endonucl"/>
</dbReference>
<name>A0A9N7PKK0_CLOSE</name>
<dbReference type="EMBL" id="CP023671">
    <property type="protein sequence ID" value="AYE33646.1"/>
    <property type="molecule type" value="Genomic_DNA"/>
</dbReference>
<dbReference type="InterPro" id="IPR004860">
    <property type="entry name" value="LAGLIDADG_dom"/>
</dbReference>
<gene>
    <name evidence="2" type="ORF">CP523_03760</name>
</gene>
<dbReference type="Proteomes" id="UP000280586">
    <property type="component" value="Chromosome"/>
</dbReference>
<dbReference type="SUPFAM" id="SSF55608">
    <property type="entry name" value="Homing endonucleases"/>
    <property type="match status" value="1"/>
</dbReference>
<accession>A0A9N7PKK0</accession>
<dbReference type="AlphaFoldDB" id="A0A9N7PKK0"/>
<evidence type="ECO:0000313" key="3">
    <source>
        <dbReference type="Proteomes" id="UP000280586"/>
    </source>
</evidence>
<dbReference type="Pfam" id="PF00961">
    <property type="entry name" value="LAGLIDADG_1"/>
    <property type="match status" value="1"/>
</dbReference>
<dbReference type="OrthoDB" id="5783349at2"/>
<dbReference type="GO" id="GO:0004519">
    <property type="term" value="F:endonuclease activity"/>
    <property type="evidence" value="ECO:0007669"/>
    <property type="project" value="InterPro"/>
</dbReference>
<proteinExistence type="predicted"/>
<protein>
    <recommendedName>
        <fullName evidence="1">Homing endonuclease LAGLIDADG domain-containing protein</fullName>
    </recommendedName>
</protein>
<organism evidence="2 3">
    <name type="scientific">Clostridium septicum</name>
    <dbReference type="NCBI Taxonomy" id="1504"/>
    <lineage>
        <taxon>Bacteria</taxon>
        <taxon>Bacillati</taxon>
        <taxon>Bacillota</taxon>
        <taxon>Clostridia</taxon>
        <taxon>Eubacteriales</taxon>
        <taxon>Clostridiaceae</taxon>
        <taxon>Clostridium</taxon>
    </lineage>
</organism>
<dbReference type="GeneID" id="303559799"/>
<dbReference type="KEGG" id="csep:CP523_03760"/>
<evidence type="ECO:0000259" key="1">
    <source>
        <dbReference type="Pfam" id="PF00961"/>
    </source>
</evidence>
<sequence length="136" mass="16119">MNEIEKSYIAGIIDGEGSIMLEKIHKNNYPSPVISVTSTTIELLEYLKATIGFGKITKKTNYNIEKHKNCYTFVVNYNNAINLLKDVYPYLIIKSKKLRAKMIIEEYKNLTPRNGRYSEELLKEKYYFYRRFREIK</sequence>
<evidence type="ECO:0000313" key="2">
    <source>
        <dbReference type="EMBL" id="AYE33646.1"/>
    </source>
</evidence>
<reference evidence="2 3" key="1">
    <citation type="submission" date="2017-09" db="EMBL/GenBank/DDBJ databases">
        <authorList>
            <person name="Thomas P."/>
            <person name="Seyboldt C."/>
        </authorList>
    </citation>
    <scope>NUCLEOTIDE SEQUENCE [LARGE SCALE GENOMIC DNA]</scope>
    <source>
        <strain evidence="2 3">DSM 7534</strain>
    </source>
</reference>